<dbReference type="InParanoid" id="G2QJA8"/>
<evidence type="ECO:0000313" key="4">
    <source>
        <dbReference type="Proteomes" id="UP000007322"/>
    </source>
</evidence>
<dbReference type="GeneID" id="11506782"/>
<dbReference type="OrthoDB" id="10052172at2759"/>
<name>G2QJA8_THET4</name>
<feature type="compositionally biased region" description="Polar residues" evidence="1">
    <location>
        <begin position="47"/>
        <end position="57"/>
    </location>
</feature>
<feature type="region of interest" description="Disordered" evidence="1">
    <location>
        <begin position="1"/>
        <end position="58"/>
    </location>
</feature>
<dbReference type="InterPro" id="IPR021331">
    <property type="entry name" value="Hva1_TUDOR"/>
</dbReference>
<reference evidence="3 4" key="1">
    <citation type="journal article" date="2011" name="Nat. Biotechnol.">
        <title>Comparative genomic analysis of the thermophilic biomass-degrading fungi Myceliophthora thermophila and Thielavia terrestris.</title>
        <authorList>
            <person name="Berka R.M."/>
            <person name="Grigoriev I.V."/>
            <person name="Otillar R."/>
            <person name="Salamov A."/>
            <person name="Grimwood J."/>
            <person name="Reid I."/>
            <person name="Ishmael N."/>
            <person name="John T."/>
            <person name="Darmond C."/>
            <person name="Moisan M.-C."/>
            <person name="Henrissat B."/>
            <person name="Coutinho P.M."/>
            <person name="Lombard V."/>
            <person name="Natvig D.O."/>
            <person name="Lindquist E."/>
            <person name="Schmutz J."/>
            <person name="Lucas S."/>
            <person name="Harris P."/>
            <person name="Powlowski J."/>
            <person name="Bellemare A."/>
            <person name="Taylor D."/>
            <person name="Butler G."/>
            <person name="de Vries R.P."/>
            <person name="Allijn I.E."/>
            <person name="van den Brink J."/>
            <person name="Ushinsky S."/>
            <person name="Storms R."/>
            <person name="Powell A.J."/>
            <person name="Paulsen I.T."/>
            <person name="Elbourne L.D.H."/>
            <person name="Baker S.E."/>
            <person name="Magnuson J."/>
            <person name="LaBoissiere S."/>
            <person name="Clutterbuck A.J."/>
            <person name="Martinez D."/>
            <person name="Wogulis M."/>
            <person name="de Leon A.L."/>
            <person name="Rey M.W."/>
            <person name="Tsang A."/>
        </authorList>
    </citation>
    <scope>NUCLEOTIDE SEQUENCE [LARGE SCALE GENOMIC DNA]</scope>
    <source>
        <strain evidence="4">ATCC 42464 / BCRC 31852 / DSM 1799</strain>
    </source>
</reference>
<dbReference type="VEuPathDB" id="FungiDB:MYCTH_2111820"/>
<dbReference type="OMA" id="MPQYRNG"/>
<evidence type="ECO:0000313" key="3">
    <source>
        <dbReference type="EMBL" id="AEO59665.1"/>
    </source>
</evidence>
<dbReference type="Pfam" id="PF11160">
    <property type="entry name" value="Hva1_TUDOR"/>
    <property type="match status" value="1"/>
</dbReference>
<proteinExistence type="predicted"/>
<accession>G2QJA8</accession>
<dbReference type="eggNOG" id="ENOG502S74A">
    <property type="taxonomic scope" value="Eukaryota"/>
</dbReference>
<dbReference type="HOGENOM" id="CLU_172686_1_0_1"/>
<sequence length="107" mass="11653">MPQYKGGDQVRYKPVGGNRIGHASPDSRPPESVGTVKGVLMEPGNQAGRNMSASAEQPQYEVRDLGQDYLELKYGPWALALPNYLKIENANTSKTTTIYEANILGSV</sequence>
<dbReference type="KEGG" id="mtm:MYCTH_2111820"/>
<dbReference type="Proteomes" id="UP000007322">
    <property type="component" value="Chromosome 5"/>
</dbReference>
<dbReference type="RefSeq" id="XP_003664910.1">
    <property type="nucleotide sequence ID" value="XM_003664862.1"/>
</dbReference>
<dbReference type="EMBL" id="CP003006">
    <property type="protein sequence ID" value="AEO59665.1"/>
    <property type="molecule type" value="Genomic_DNA"/>
</dbReference>
<dbReference type="AlphaFoldDB" id="G2QJA8"/>
<evidence type="ECO:0000256" key="1">
    <source>
        <dbReference type="SAM" id="MobiDB-lite"/>
    </source>
</evidence>
<keyword evidence="4" id="KW-1185">Reference proteome</keyword>
<protein>
    <recommendedName>
        <fullName evidence="2">Hypervirulence associated protein TUDOR domain-containing protein</fullName>
    </recommendedName>
</protein>
<organism evidence="3 4">
    <name type="scientific">Thermothelomyces thermophilus (strain ATCC 42464 / BCRC 31852 / DSM 1799)</name>
    <name type="common">Sporotrichum thermophile</name>
    <dbReference type="NCBI Taxonomy" id="573729"/>
    <lineage>
        <taxon>Eukaryota</taxon>
        <taxon>Fungi</taxon>
        <taxon>Dikarya</taxon>
        <taxon>Ascomycota</taxon>
        <taxon>Pezizomycotina</taxon>
        <taxon>Sordariomycetes</taxon>
        <taxon>Sordariomycetidae</taxon>
        <taxon>Sordariales</taxon>
        <taxon>Chaetomiaceae</taxon>
        <taxon>Thermothelomyces</taxon>
    </lineage>
</organism>
<feature type="domain" description="Hypervirulence associated protein TUDOR" evidence="2">
    <location>
        <begin position="7"/>
        <end position="64"/>
    </location>
</feature>
<gene>
    <name evidence="3" type="ORF">MYCTH_2111820</name>
</gene>
<evidence type="ECO:0000259" key="2">
    <source>
        <dbReference type="Pfam" id="PF11160"/>
    </source>
</evidence>